<accession>A0A2M6YVX1</accession>
<organism evidence="2 3">
    <name type="scientific">Candidatus Roizmanbacteria bacterium CG07_land_8_20_14_0_80_34_15</name>
    <dbReference type="NCBI Taxonomy" id="1974849"/>
    <lineage>
        <taxon>Bacteria</taxon>
        <taxon>Candidatus Roizmaniibacteriota</taxon>
    </lineage>
</organism>
<sequence>MRKIIYRSILFLFIFLQVTIMYINSASQVNAATFTTGYTTMTNSRFSYLGAVASTVTGGAKNVTIKTSAHSDNDTGNLFPGDAVCFSNLSSNGCNSNTTYTVGQVLNASSFNVSTGITGGLVADDRVVASQSSRLAISFTPTDVTGVTNLRVYVPAATTNNADGIPDAGKFDANTLGTDITATGVLSISGGSATITNASATYTTTTLGGSKYHNILVPVGTLAAGTQYTFTIGHASTVKDRFINPSPSGTSHTRGVGDKMVITIQTEDASANIIDKADTGITPNDGVFVSAYVPTSVTWTISSVAASQSKCGTTTSIATTADNTSGVTVPYGTIFNSETFFNAAHTHTVTTNAGGGYVLQVTEDGALKKDGSSPSIADGTCDGSCSTTTAAAWATATNNGFGYTLAGTNAAFSNPNYKVFDSTGFQTIASNTSTISGDTVDVCYRLSVDGTQQAGLYYNKLTYQAYPRF</sequence>
<evidence type="ECO:0000313" key="2">
    <source>
        <dbReference type="EMBL" id="PIU37562.1"/>
    </source>
</evidence>
<proteinExistence type="predicted"/>
<protein>
    <recommendedName>
        <fullName evidence="4">SbsA Ig-like domain-containing protein</fullName>
    </recommendedName>
</protein>
<feature type="chain" id="PRO_5014824659" description="SbsA Ig-like domain-containing protein" evidence="1">
    <location>
        <begin position="32"/>
        <end position="469"/>
    </location>
</feature>
<feature type="signal peptide" evidence="1">
    <location>
        <begin position="1"/>
        <end position="31"/>
    </location>
</feature>
<gene>
    <name evidence="2" type="ORF">COT02_00230</name>
</gene>
<dbReference type="AlphaFoldDB" id="A0A2M6YVX1"/>
<evidence type="ECO:0008006" key="4">
    <source>
        <dbReference type="Google" id="ProtNLM"/>
    </source>
</evidence>
<comment type="caution">
    <text evidence="2">The sequence shown here is derived from an EMBL/GenBank/DDBJ whole genome shotgun (WGS) entry which is preliminary data.</text>
</comment>
<reference evidence="3" key="1">
    <citation type="submission" date="2017-09" db="EMBL/GenBank/DDBJ databases">
        <title>Depth-based differentiation of microbial function through sediment-hosted aquifers and enrichment of novel symbionts in the deep terrestrial subsurface.</title>
        <authorList>
            <person name="Probst A.J."/>
            <person name="Ladd B."/>
            <person name="Jarett J.K."/>
            <person name="Geller-Mcgrath D.E."/>
            <person name="Sieber C.M.K."/>
            <person name="Emerson J.B."/>
            <person name="Anantharaman K."/>
            <person name="Thomas B.C."/>
            <person name="Malmstrom R."/>
            <person name="Stieglmeier M."/>
            <person name="Klingl A."/>
            <person name="Woyke T."/>
            <person name="Ryan C.M."/>
            <person name="Banfield J.F."/>
        </authorList>
    </citation>
    <scope>NUCLEOTIDE SEQUENCE [LARGE SCALE GENOMIC DNA]</scope>
</reference>
<keyword evidence="1" id="KW-0732">Signal</keyword>
<evidence type="ECO:0000313" key="3">
    <source>
        <dbReference type="Proteomes" id="UP000230184"/>
    </source>
</evidence>
<name>A0A2M6YVX1_9BACT</name>
<evidence type="ECO:0000256" key="1">
    <source>
        <dbReference type="SAM" id="SignalP"/>
    </source>
</evidence>
<dbReference type="Proteomes" id="UP000230184">
    <property type="component" value="Unassembled WGS sequence"/>
</dbReference>
<dbReference type="EMBL" id="PEWY01000007">
    <property type="protein sequence ID" value="PIU37562.1"/>
    <property type="molecule type" value="Genomic_DNA"/>
</dbReference>